<keyword evidence="2" id="KW-1185">Reference proteome</keyword>
<dbReference type="EMBL" id="CM041531">
    <property type="protein sequence ID" value="KAI3377930.1"/>
    <property type="molecule type" value="Genomic_DNA"/>
</dbReference>
<evidence type="ECO:0000313" key="1">
    <source>
        <dbReference type="EMBL" id="KAI3377930.1"/>
    </source>
</evidence>
<proteinExistence type="predicted"/>
<protein>
    <submittedName>
        <fullName evidence="1">Uncharacterized protein</fullName>
    </submittedName>
</protein>
<accession>A0ACB8XC77</accession>
<name>A0ACB8XC77_9TELE</name>
<gene>
    <name evidence="1" type="ORF">L3Q82_009059</name>
</gene>
<sequence>CHRTSLNMTTGFSSGSCRFADYFVICGLDTESGLEPDELSGKLGGRRGGEMSGDCNRAGEVLVVTAAQLCCPAFTEPDRVCGLLVKYGSWGSLKELRVLLNVFFFYVVSWVFCCGFFALCQYIEATKFRDGARGKLANEGENFEQSPLRRTFKSKVLAHFPDNVEWNPFDQDAVGMLCMPKGLAFRTQADSREPQFHSFIITREDGSRTYGFALTFFEEVTSKQICSAMQTLYHMHNAEQYDILHTPTSPQGPEDQRHQHSQPRPVLHAAPAISRLQRFNSYDISRDTLYVSKCICLITPMAFPQACRKVLQQLHHAVTSPQPPPLPLESYIYNILYEVPLPPSGRSLKFSGVYGPVVCQRPSTSELPLFDFPISEMFNLLGVENVLQLFTCALLEMQILLYSQHYQRLMAVAESITALMFPFQWQHVYVPILPASLLHFLDAPVPYLMGLHSNGQDDRTKLELPQEANLCFVDIDNHFIELPEELPQFPNKLEFIQEISEVLMSFGVSPEGNIHSSDSQATYRVFRSVDMVSDKRNGNLASPLNSYLLRENETIARLQALVKRTGVSLEKLEMKEDASSNKDARFQCDEEELKMHQLNIQVREVFANRFTQMFADYEVFVIQPSHDKESWFTNRDQMQNFDKASFLSDQPEPYLPFLSRFLETQMFASFIDSKILCHDDEEKEHTLRVFDARVDKIRMLNVRTPTLRTSMYQKCTNIEEAEKAIEMRVSKIDHTALHPHLLDMKIGQGRYEQGFFPRLQSDVLSTGPTSNKWTKRSAPAQWRRRDRQKQHAEHLYLDNDQREKYIQEARNLGTTIRQPKLSNLSPSVIAQTNWKFVEGLLKECRNKTKRMLVEKMGREAVELGHGEVSITGVEENTLIASLCDLLERIWSHGLQVKQGKSALWSHLLHYQESKEKKNATPGGLGPPGLIHDTERRKSDGGGSAMAPLKVSLIQDMRHIQNISEIKTDVGKARAWVRLSMEKKLLSRHLKQLLSDHELTKKLYKRYAFLRCDDEKEQFLYHLLSFNAVDYFCFTNVFTTIMIPYHVVVVPSKKLGGSMFTANPWVCVSGELAETGVLQVPRNTLEITFECQNLGKLTTVQMGHDNTGLYAKWLVECVMVRNEITGHTYKFPCGRWLGKGVDDGSLERILVGELMTPSTENDERMCRTPPMQQSPGMMRRFVTISPNSKPKLNTGQIQEGVGEAINGIVKHFHKPEKERGSLTLLLCGEYGLVWALEQVFQHGFKSPRLFKNVFIWDFLEKSQVYFESAEQREATPDENWQTRVRHFCRFMRAINNTSRNIGKDGKFQMLVCLGARDHLLHHWIALLADCPITAQMYEDTALIKDRSLVNSLIRVLQTLQEFNITLEASLVKGSKIYRSNDGCCICKTKSSSSRFTDSSRLSEDRVGDICNACVLLVKRWKKLPNGSKKNWNHVVDARAGPGFKMTKPKKIKNGDGKKKSKLKKLHKLKRQNSDAHSTTSSMSPAQSPSYSNQSDDGSDIESKQRRSTPSIFSFLDRSYWKRQKVCCGIVYKGRFGEVIIDPRLFKPCCSSKKQKTLASTQVAAHLPDTLPPQLPGDMKETCVLALDCLSVLVSVICKRPMWISADPCADGSDGCHIDAICQTTQGSYKCTCKAGFKGDGKHCEDIDECDLEYNGGCVHECNNIPGNYRCTCYDGFNLAHDGHNCLDVDECKFNNGGCQHTCVNTMGSYECRCKEGFFLSNNQHTCIHRSVEGLNCMNKEHGCAHICKETPKGGVACECRPGFELARNQRGCILTCNHGNGGCQHTCEEDTENGPICRCHARYTLQPDKRSCVERDEATTDASDHNATSFTEVDKRVKRRLLMETCAVNNGGCDCTCKDTSTGVRCSCPIGFTLQPDGKTCKDIDECELHNGGCEHFCRNTIGSFECNCRKGFKLLTDERSCQDIDECFFERTCDHTCVNSPGGFQCLCNKGYTMYGLAHCGDINECSVNNGGCEHGCENHMGGFECFCHPGYKLHWNKKDCIEAEGLLLANPPSKPTLNCSKQEGGDRCFLTCQSQVHISSGPEITGVPRIKTTATFKSGTAKCNLKRSQEKLKESLNSAHSDSRFLFTENVQFSYVSLRCTSSGQRTRSRHGRKAGEEDGSSITAEFELDVNLEEVTAEGCDLNCVRRRSEKRLRKTIRTLRKSINREQFHLHFAGFDYELGKTLSQPAELPGHCVAGQVLVGRKCVSCSVGTYYDGDQGRCLLCPAGTYQDKEGQISCEVCPTPEGREVSKVVGARNMSECGGQCPPGQYSHDGFIPCLPCPLGAYQPEVGRSSCFPCGGNLVTKRSGAVNFQECETKVQCSPGHYYNTSTHRCIRCPMGTYQGEFGQNYCVACPGNTTTDFDGSTNIMQCKNRQCGGELGDFTGFIESPNYPGNYPANVECTWTINPPPKRRILIVVPEIYLPIEDECGDYLVMRKSSLSNSVTTYETCQTYERPIAFTSRSKRLWIQFRSNEGNSGKGFQVPYVTYDEDYQELIEDIVRDGRLYASENHQEILKDKKLMKALFDVLAHPQNFFNYTAQESREMFPKSFIRFLRSKVLRFLRPYDSEGEANVSQNSEDIRCKCICPPYRDIEGQIYKQNVSLKDCNCLHVVEPMPVDGKDVEAYCLRCECKYEERSSGTIKVTIIMYLSILGLLLLYMVYLTLLEPMLKRRLFGHSQLIQSDDDVGDQQPFANAHNVLSRSHSRPNMLNKVEHAQQRWRRQVQEQRKSVFDRHVVLS</sequence>
<comment type="caution">
    <text evidence="1">The sequence shown here is derived from an EMBL/GenBank/DDBJ whole genome shotgun (WGS) entry which is preliminary data.</text>
</comment>
<dbReference type="Proteomes" id="UP000831701">
    <property type="component" value="Chromosome 1"/>
</dbReference>
<reference evidence="1" key="1">
    <citation type="submission" date="2022-04" db="EMBL/GenBank/DDBJ databases">
        <title>Jade perch genome.</title>
        <authorList>
            <person name="Chao B."/>
        </authorList>
    </citation>
    <scope>NUCLEOTIDE SEQUENCE</scope>
    <source>
        <strain evidence="1">CB-2022</strain>
    </source>
</reference>
<organism evidence="1 2">
    <name type="scientific">Scortum barcoo</name>
    <name type="common">barcoo grunter</name>
    <dbReference type="NCBI Taxonomy" id="214431"/>
    <lineage>
        <taxon>Eukaryota</taxon>
        <taxon>Metazoa</taxon>
        <taxon>Chordata</taxon>
        <taxon>Craniata</taxon>
        <taxon>Vertebrata</taxon>
        <taxon>Euteleostomi</taxon>
        <taxon>Actinopterygii</taxon>
        <taxon>Neopterygii</taxon>
        <taxon>Teleostei</taxon>
        <taxon>Neoteleostei</taxon>
        <taxon>Acanthomorphata</taxon>
        <taxon>Eupercaria</taxon>
        <taxon>Centrarchiformes</taxon>
        <taxon>Terapontoidei</taxon>
        <taxon>Terapontidae</taxon>
        <taxon>Scortum</taxon>
    </lineage>
</organism>
<feature type="non-terminal residue" evidence="1">
    <location>
        <position position="1"/>
    </location>
</feature>
<evidence type="ECO:0000313" key="2">
    <source>
        <dbReference type="Proteomes" id="UP000831701"/>
    </source>
</evidence>